<organism evidence="1 2">
    <name type="scientific">Dactylosporangium sucinum</name>
    <dbReference type="NCBI Taxonomy" id="1424081"/>
    <lineage>
        <taxon>Bacteria</taxon>
        <taxon>Bacillati</taxon>
        <taxon>Actinomycetota</taxon>
        <taxon>Actinomycetes</taxon>
        <taxon>Micromonosporales</taxon>
        <taxon>Micromonosporaceae</taxon>
        <taxon>Dactylosporangium</taxon>
    </lineage>
</organism>
<evidence type="ECO:0000313" key="1">
    <source>
        <dbReference type="EMBL" id="GGM43323.1"/>
    </source>
</evidence>
<gene>
    <name evidence="1" type="ORF">GCM10007977_051070</name>
</gene>
<protein>
    <submittedName>
        <fullName evidence="1">Uncharacterized protein</fullName>
    </submittedName>
</protein>
<accession>A0A917TY31</accession>
<evidence type="ECO:0000313" key="2">
    <source>
        <dbReference type="Proteomes" id="UP000642070"/>
    </source>
</evidence>
<sequence>MWSRRFAAAAPVRREPVMTRRRRDGTLVGLEALAATLAQQGRAGESRQVYARAAEAFETVGDPGAADRCRDSAAAAP</sequence>
<reference evidence="1" key="1">
    <citation type="journal article" date="2014" name="Int. J. Syst. Evol. Microbiol.">
        <title>Complete genome sequence of Corynebacterium casei LMG S-19264T (=DSM 44701T), isolated from a smear-ripened cheese.</title>
        <authorList>
            <consortium name="US DOE Joint Genome Institute (JGI-PGF)"/>
            <person name="Walter F."/>
            <person name="Albersmeier A."/>
            <person name="Kalinowski J."/>
            <person name="Ruckert C."/>
        </authorList>
    </citation>
    <scope>NUCLEOTIDE SEQUENCE</scope>
    <source>
        <strain evidence="1">JCM 19831</strain>
    </source>
</reference>
<dbReference type="AlphaFoldDB" id="A0A917TY31"/>
<proteinExistence type="predicted"/>
<comment type="caution">
    <text evidence="1">The sequence shown here is derived from an EMBL/GenBank/DDBJ whole genome shotgun (WGS) entry which is preliminary data.</text>
</comment>
<keyword evidence="2" id="KW-1185">Reference proteome</keyword>
<name>A0A917TY31_9ACTN</name>
<reference evidence="1" key="2">
    <citation type="submission" date="2020-09" db="EMBL/GenBank/DDBJ databases">
        <authorList>
            <person name="Sun Q."/>
            <person name="Ohkuma M."/>
        </authorList>
    </citation>
    <scope>NUCLEOTIDE SEQUENCE</scope>
    <source>
        <strain evidence="1">JCM 19831</strain>
    </source>
</reference>
<dbReference type="Proteomes" id="UP000642070">
    <property type="component" value="Unassembled WGS sequence"/>
</dbReference>
<dbReference type="RefSeq" id="WP_190252448.1">
    <property type="nucleotide sequence ID" value="NZ_BMPI01000025.1"/>
</dbReference>
<dbReference type="EMBL" id="BMPI01000025">
    <property type="protein sequence ID" value="GGM43323.1"/>
    <property type="molecule type" value="Genomic_DNA"/>
</dbReference>